<dbReference type="InterPro" id="IPR006081">
    <property type="entry name" value="Alpha-defensin_C"/>
</dbReference>
<dbReference type="Pfam" id="PF00879">
    <property type="entry name" value="Defensin_propep"/>
    <property type="match status" value="1"/>
</dbReference>
<evidence type="ECO:0000313" key="13">
    <source>
        <dbReference type="Proteomes" id="UP000694414"/>
    </source>
</evidence>
<evidence type="ECO:0000256" key="8">
    <source>
        <dbReference type="ARBA" id="ARBA00023022"/>
    </source>
</evidence>
<dbReference type="InterPro" id="IPR002366">
    <property type="entry name" value="Alpha-defensin_N"/>
</dbReference>
<protein>
    <recommendedName>
        <fullName evidence="11">Mammalian defensins domain-containing protein</fullName>
    </recommendedName>
</protein>
<dbReference type="GO" id="GO:0071222">
    <property type="term" value="P:cellular response to lipopolysaccharide"/>
    <property type="evidence" value="ECO:0007669"/>
    <property type="project" value="TreeGrafter"/>
</dbReference>
<name>A0A8C8ZMH1_PROSS</name>
<reference evidence="12" key="2">
    <citation type="submission" date="2025-09" db="UniProtKB">
        <authorList>
            <consortium name="Ensembl"/>
        </authorList>
    </citation>
    <scope>IDENTIFICATION</scope>
</reference>
<evidence type="ECO:0000256" key="3">
    <source>
        <dbReference type="ARBA" id="ARBA00022525"/>
    </source>
</evidence>
<keyword evidence="6 10" id="KW-0732">Signal</keyword>
<evidence type="ECO:0000256" key="5">
    <source>
        <dbReference type="ARBA" id="ARBA00022577"/>
    </source>
</evidence>
<dbReference type="GO" id="GO:0050830">
    <property type="term" value="P:defense response to Gram-positive bacterium"/>
    <property type="evidence" value="ECO:0007669"/>
    <property type="project" value="TreeGrafter"/>
</dbReference>
<proteinExistence type="inferred from homology"/>
<dbReference type="Ensembl" id="ENSPSMT00000024400.1">
    <property type="protein sequence ID" value="ENSPSMP00000021027.1"/>
    <property type="gene ID" value="ENSPSMG00000014883.1"/>
</dbReference>
<keyword evidence="8" id="KW-0044">Antibiotic</keyword>
<keyword evidence="9" id="KW-1015">Disulfide bond</keyword>
<evidence type="ECO:0000256" key="4">
    <source>
        <dbReference type="ARBA" id="ARBA00022529"/>
    </source>
</evidence>
<dbReference type="AlphaFoldDB" id="A0A8C8ZMH1"/>
<evidence type="ECO:0000256" key="10">
    <source>
        <dbReference type="SAM" id="SignalP"/>
    </source>
</evidence>
<evidence type="ECO:0000256" key="7">
    <source>
        <dbReference type="ARBA" id="ARBA00022940"/>
    </source>
</evidence>
<feature type="chain" id="PRO_5034666995" description="Mammalian defensins domain-containing protein" evidence="10">
    <location>
        <begin position="20"/>
        <end position="92"/>
    </location>
</feature>
<evidence type="ECO:0000256" key="9">
    <source>
        <dbReference type="ARBA" id="ARBA00023157"/>
    </source>
</evidence>
<dbReference type="GO" id="GO:0050829">
    <property type="term" value="P:defense response to Gram-negative bacterium"/>
    <property type="evidence" value="ECO:0007669"/>
    <property type="project" value="TreeGrafter"/>
</dbReference>
<evidence type="ECO:0000256" key="2">
    <source>
        <dbReference type="ARBA" id="ARBA00006519"/>
    </source>
</evidence>
<dbReference type="SUPFAM" id="SSF57392">
    <property type="entry name" value="Defensin-like"/>
    <property type="match status" value="1"/>
</dbReference>
<dbReference type="GO" id="GO:0002227">
    <property type="term" value="P:innate immune response in mucosa"/>
    <property type="evidence" value="ECO:0007669"/>
    <property type="project" value="TreeGrafter"/>
</dbReference>
<accession>A0A8C8ZMH1</accession>
<feature type="signal peptide" evidence="10">
    <location>
        <begin position="1"/>
        <end position="19"/>
    </location>
</feature>
<dbReference type="Proteomes" id="UP000694414">
    <property type="component" value="Unplaced"/>
</dbReference>
<dbReference type="PIRSF" id="PIRSF001875">
    <property type="entry name" value="Alpha-defensin"/>
    <property type="match status" value="1"/>
</dbReference>
<evidence type="ECO:0000259" key="11">
    <source>
        <dbReference type="PROSITE" id="PS00269"/>
    </source>
</evidence>
<evidence type="ECO:0000313" key="12">
    <source>
        <dbReference type="Ensembl" id="ENSPSMP00000021027.1"/>
    </source>
</evidence>
<dbReference type="GO" id="GO:0019731">
    <property type="term" value="P:antibacterial humoral response"/>
    <property type="evidence" value="ECO:0007669"/>
    <property type="project" value="TreeGrafter"/>
</dbReference>
<feature type="domain" description="Mammalian defensins" evidence="11">
    <location>
        <begin position="63"/>
        <end position="91"/>
    </location>
</feature>
<dbReference type="GO" id="GO:0031012">
    <property type="term" value="C:extracellular matrix"/>
    <property type="evidence" value="ECO:0007669"/>
    <property type="project" value="TreeGrafter"/>
</dbReference>
<keyword evidence="3" id="KW-0964">Secreted</keyword>
<keyword evidence="13" id="KW-1185">Reference proteome</keyword>
<dbReference type="InterPro" id="IPR006080">
    <property type="entry name" value="Beta/alpha-defensin_C"/>
</dbReference>
<organism evidence="12 13">
    <name type="scientific">Prolemur simus</name>
    <name type="common">Greater bamboo lemur</name>
    <name type="synonym">Hapalemur simus</name>
    <dbReference type="NCBI Taxonomy" id="1328070"/>
    <lineage>
        <taxon>Eukaryota</taxon>
        <taxon>Metazoa</taxon>
        <taxon>Chordata</taxon>
        <taxon>Craniata</taxon>
        <taxon>Vertebrata</taxon>
        <taxon>Euteleostomi</taxon>
        <taxon>Mammalia</taxon>
        <taxon>Eutheria</taxon>
        <taxon>Euarchontoglires</taxon>
        <taxon>Primates</taxon>
        <taxon>Strepsirrhini</taxon>
        <taxon>Lemuriformes</taxon>
        <taxon>Lemuridae</taxon>
        <taxon>Prolemur</taxon>
    </lineage>
</organism>
<dbReference type="SMART" id="SM01418">
    <property type="entry name" value="Defensin_propep"/>
    <property type="match status" value="1"/>
</dbReference>
<dbReference type="GO" id="GO:0061844">
    <property type="term" value="P:antimicrobial humoral immune response mediated by antimicrobial peptide"/>
    <property type="evidence" value="ECO:0007669"/>
    <property type="project" value="TreeGrafter"/>
</dbReference>
<sequence>MRTLALLAALVLVTLQAQAGPLQEREEEIPALELPGAQDRDLSISIIWNENSILESPGNLVSCSCRRAFCNLGERHIGTCFLRDNIYSFCCT</sequence>
<evidence type="ECO:0000256" key="6">
    <source>
        <dbReference type="ARBA" id="ARBA00022729"/>
    </source>
</evidence>
<comment type="similarity">
    <text evidence="2">Belongs to the alpha-defensin family.</text>
</comment>
<dbReference type="PANTHER" id="PTHR11876">
    <property type="entry name" value="ALPHA-DEFENSIN 1"/>
    <property type="match status" value="1"/>
</dbReference>
<comment type="subcellular location">
    <subcellularLocation>
        <location evidence="1">Secreted</location>
    </subcellularLocation>
</comment>
<dbReference type="PROSITE" id="PS00269">
    <property type="entry name" value="DEFENSIN"/>
    <property type="match status" value="1"/>
</dbReference>
<dbReference type="GO" id="GO:0050832">
    <property type="term" value="P:defense response to fungus"/>
    <property type="evidence" value="ECO:0007669"/>
    <property type="project" value="UniProtKB-KW"/>
</dbReference>
<dbReference type="GO" id="GO:0031640">
    <property type="term" value="P:killing of cells of another organism"/>
    <property type="evidence" value="ECO:0007669"/>
    <property type="project" value="UniProtKB-KW"/>
</dbReference>
<keyword evidence="5" id="KW-0295">Fungicide</keyword>
<dbReference type="GeneTree" id="ENSGT00940000153268"/>
<keyword evidence="4" id="KW-0929">Antimicrobial</keyword>
<reference evidence="12" key="1">
    <citation type="submission" date="2025-08" db="UniProtKB">
        <authorList>
            <consortium name="Ensembl"/>
        </authorList>
    </citation>
    <scope>IDENTIFICATION</scope>
</reference>
<dbReference type="GO" id="GO:0051673">
    <property type="term" value="P:disruption of plasma membrane integrity in another organism"/>
    <property type="evidence" value="ECO:0007669"/>
    <property type="project" value="TreeGrafter"/>
</dbReference>
<dbReference type="InterPro" id="IPR016327">
    <property type="entry name" value="Alpha-defensin"/>
</dbReference>
<dbReference type="GO" id="GO:0005615">
    <property type="term" value="C:extracellular space"/>
    <property type="evidence" value="ECO:0007669"/>
    <property type="project" value="InterPro"/>
</dbReference>
<dbReference type="SMART" id="SM00048">
    <property type="entry name" value="DEFSN"/>
    <property type="match status" value="1"/>
</dbReference>
<evidence type="ECO:0000256" key="1">
    <source>
        <dbReference type="ARBA" id="ARBA00004613"/>
    </source>
</evidence>
<keyword evidence="7" id="KW-0211">Defensin</keyword>
<dbReference type="PANTHER" id="PTHR11876:SF28">
    <property type="entry name" value="ALPHA-DEFENSIN 1"/>
    <property type="match status" value="1"/>
</dbReference>
<dbReference type="Pfam" id="PF00323">
    <property type="entry name" value="Defensin_1"/>
    <property type="match status" value="1"/>
</dbReference>